<dbReference type="OrthoDB" id="9796575at2"/>
<sequence>MAPVEDGDARELICVQVAVGVAPREVRVVSLSVPEGSTVRDALRLSGFLGTGAGAAVNPVSGLNEDALASGAWTVGVWGRKERPGHVLRDRDRIEVVRGLQVDPKEARRVRYRAQGRAARG</sequence>
<dbReference type="Proteomes" id="UP000294593">
    <property type="component" value="Unassembled WGS sequence"/>
</dbReference>
<dbReference type="InterPro" id="IPR016155">
    <property type="entry name" value="Mopterin_synth/thiamin_S_b"/>
</dbReference>
<evidence type="ECO:0000256" key="2">
    <source>
        <dbReference type="HAMAP-Rule" id="MF_00460"/>
    </source>
</evidence>
<name>A0A4R6RES0_9BURK</name>
<dbReference type="InterPro" id="IPR037021">
    <property type="entry name" value="RnfH_sf"/>
</dbReference>
<keyword evidence="4" id="KW-1185">Reference proteome</keyword>
<dbReference type="PANTHER" id="PTHR37483:SF1">
    <property type="entry name" value="UPF0125 PROTEIN RATB"/>
    <property type="match status" value="1"/>
</dbReference>
<accession>A0A4R6RES0</accession>
<dbReference type="Pfam" id="PF03658">
    <property type="entry name" value="Ub-RnfH"/>
    <property type="match status" value="1"/>
</dbReference>
<dbReference type="RefSeq" id="WP_133607678.1">
    <property type="nucleotide sequence ID" value="NZ_SNXW01000003.1"/>
</dbReference>
<dbReference type="AlphaFoldDB" id="A0A4R6RES0"/>
<dbReference type="PANTHER" id="PTHR37483">
    <property type="entry name" value="UPF0125 PROTEIN RATB"/>
    <property type="match status" value="1"/>
</dbReference>
<gene>
    <name evidence="3" type="ORF">EV672_103144</name>
</gene>
<protein>
    <recommendedName>
        <fullName evidence="2">UPF0125 protein EV672_103144</fullName>
    </recommendedName>
</protein>
<dbReference type="HAMAP" id="MF_00460">
    <property type="entry name" value="UPF0125_RnfH"/>
    <property type="match status" value="1"/>
</dbReference>
<dbReference type="Gene3D" id="3.10.20.280">
    <property type="entry name" value="RnfH-like"/>
    <property type="match status" value="1"/>
</dbReference>
<dbReference type="InterPro" id="IPR005346">
    <property type="entry name" value="RnfH"/>
</dbReference>
<comment type="caution">
    <text evidence="3">The sequence shown here is derived from an EMBL/GenBank/DDBJ whole genome shotgun (WGS) entry which is preliminary data.</text>
</comment>
<evidence type="ECO:0000313" key="4">
    <source>
        <dbReference type="Proteomes" id="UP000294593"/>
    </source>
</evidence>
<evidence type="ECO:0000256" key="1">
    <source>
        <dbReference type="ARBA" id="ARBA00010645"/>
    </source>
</evidence>
<organism evidence="3 4">
    <name type="scientific">Aquabacterium commune</name>
    <dbReference type="NCBI Taxonomy" id="70586"/>
    <lineage>
        <taxon>Bacteria</taxon>
        <taxon>Pseudomonadati</taxon>
        <taxon>Pseudomonadota</taxon>
        <taxon>Betaproteobacteria</taxon>
        <taxon>Burkholderiales</taxon>
        <taxon>Aquabacterium</taxon>
    </lineage>
</organism>
<reference evidence="3 4" key="1">
    <citation type="submission" date="2019-03" db="EMBL/GenBank/DDBJ databases">
        <title>Genomic Encyclopedia of Type Strains, Phase IV (KMG-IV): sequencing the most valuable type-strain genomes for metagenomic binning, comparative biology and taxonomic classification.</title>
        <authorList>
            <person name="Goeker M."/>
        </authorList>
    </citation>
    <scope>NUCLEOTIDE SEQUENCE [LARGE SCALE GENOMIC DNA]</scope>
    <source>
        <strain evidence="3 4">DSM 11901</strain>
    </source>
</reference>
<comment type="similarity">
    <text evidence="1 2">Belongs to the UPF0125 (RnfH) family.</text>
</comment>
<evidence type="ECO:0000313" key="3">
    <source>
        <dbReference type="EMBL" id="TDP84575.1"/>
    </source>
</evidence>
<dbReference type="EMBL" id="SNXW01000003">
    <property type="protein sequence ID" value="TDP84575.1"/>
    <property type="molecule type" value="Genomic_DNA"/>
</dbReference>
<proteinExistence type="inferred from homology"/>
<dbReference type="SUPFAM" id="SSF54285">
    <property type="entry name" value="MoaD/ThiS"/>
    <property type="match status" value="1"/>
</dbReference>